<gene>
    <name evidence="3" type="ORF">PG994_000607</name>
</gene>
<name>A0ABR1X6V6_9PEZI</name>
<accession>A0ABR1X6V6</accession>
<evidence type="ECO:0000256" key="2">
    <source>
        <dbReference type="SAM" id="Phobius"/>
    </source>
</evidence>
<dbReference type="GeneID" id="92085079"/>
<organism evidence="3 4">
    <name type="scientific">Apiospora phragmitis</name>
    <dbReference type="NCBI Taxonomy" id="2905665"/>
    <lineage>
        <taxon>Eukaryota</taxon>
        <taxon>Fungi</taxon>
        <taxon>Dikarya</taxon>
        <taxon>Ascomycota</taxon>
        <taxon>Pezizomycotina</taxon>
        <taxon>Sordariomycetes</taxon>
        <taxon>Xylariomycetidae</taxon>
        <taxon>Amphisphaeriales</taxon>
        <taxon>Apiosporaceae</taxon>
        <taxon>Apiospora</taxon>
    </lineage>
</organism>
<proteinExistence type="predicted"/>
<evidence type="ECO:0000313" key="3">
    <source>
        <dbReference type="EMBL" id="KAK8091102.1"/>
    </source>
</evidence>
<comment type="caution">
    <text evidence="3">The sequence shown here is derived from an EMBL/GenBank/DDBJ whole genome shotgun (WGS) entry which is preliminary data.</text>
</comment>
<feature type="compositionally biased region" description="Low complexity" evidence="1">
    <location>
        <begin position="26"/>
        <end position="41"/>
    </location>
</feature>
<dbReference type="Proteomes" id="UP001480595">
    <property type="component" value="Unassembled WGS sequence"/>
</dbReference>
<feature type="transmembrane region" description="Helical" evidence="2">
    <location>
        <begin position="58"/>
        <end position="77"/>
    </location>
</feature>
<sequence length="79" mass="8071">MEQCAYVRLTNDPSSRGPCAADDVASSTTEPESTGSPTGTSDVPANQSASRRRADLDLVVGMVGVTTAAMAILLSLVSI</sequence>
<keyword evidence="2" id="KW-0812">Transmembrane</keyword>
<protein>
    <submittedName>
        <fullName evidence="3">Uncharacterized protein</fullName>
    </submittedName>
</protein>
<dbReference type="RefSeq" id="XP_066722648.1">
    <property type="nucleotide sequence ID" value="XM_066852016.1"/>
</dbReference>
<reference evidence="3 4" key="1">
    <citation type="submission" date="2023-01" db="EMBL/GenBank/DDBJ databases">
        <title>Analysis of 21 Apiospora genomes using comparative genomics revels a genus with tremendous synthesis potential of carbohydrate active enzymes and secondary metabolites.</title>
        <authorList>
            <person name="Sorensen T."/>
        </authorList>
    </citation>
    <scope>NUCLEOTIDE SEQUENCE [LARGE SCALE GENOMIC DNA]</scope>
    <source>
        <strain evidence="3 4">CBS 135458</strain>
    </source>
</reference>
<keyword evidence="2" id="KW-1133">Transmembrane helix</keyword>
<keyword evidence="4" id="KW-1185">Reference proteome</keyword>
<feature type="region of interest" description="Disordered" evidence="1">
    <location>
        <begin position="1"/>
        <end position="51"/>
    </location>
</feature>
<evidence type="ECO:0000313" key="4">
    <source>
        <dbReference type="Proteomes" id="UP001480595"/>
    </source>
</evidence>
<keyword evidence="2" id="KW-0472">Membrane</keyword>
<evidence type="ECO:0000256" key="1">
    <source>
        <dbReference type="SAM" id="MobiDB-lite"/>
    </source>
</evidence>
<dbReference type="EMBL" id="JAQQWL010000001">
    <property type="protein sequence ID" value="KAK8091102.1"/>
    <property type="molecule type" value="Genomic_DNA"/>
</dbReference>